<evidence type="ECO:0000313" key="1">
    <source>
        <dbReference type="EMBL" id="QPZ94328.1"/>
    </source>
</evidence>
<dbReference type="RefSeq" id="YP_010131808.1">
    <property type="nucleotide sequence ID" value="NC_056367.1"/>
</dbReference>
<accession>A0A7T3V3V9</accession>
<dbReference type="GeneID" id="65341290"/>
<geneLocation type="mitochondrion" evidence="1"/>
<dbReference type="RefSeq" id="YP_010131850.1">
    <property type="nucleotide sequence ID" value="NC_056367.1"/>
</dbReference>
<dbReference type="EMBL" id="MN635785">
    <property type="protein sequence ID" value="QPZ94370.1"/>
    <property type="molecule type" value="Genomic_DNA"/>
</dbReference>
<organism evidence="1">
    <name type="scientific">Chrysopogon zizanioides</name>
    <name type="common">vetiver</name>
    <dbReference type="NCBI Taxonomy" id="167337"/>
    <lineage>
        <taxon>Eukaryota</taxon>
        <taxon>Viridiplantae</taxon>
        <taxon>Streptophyta</taxon>
        <taxon>Embryophyta</taxon>
        <taxon>Tracheophyta</taxon>
        <taxon>Spermatophyta</taxon>
        <taxon>Magnoliopsida</taxon>
        <taxon>Liliopsida</taxon>
        <taxon>Poales</taxon>
        <taxon>Poaceae</taxon>
        <taxon>PACMAD clade</taxon>
        <taxon>Panicoideae</taxon>
        <taxon>Andropogonodae</taxon>
        <taxon>Andropogoneae</taxon>
        <taxon>Chrysopogoninae</taxon>
        <taxon>Chrysopogon</taxon>
    </lineage>
</organism>
<sequence>MENPQSNLKIIMKYTIMTSDLFRLWDFYSKYDKFHYKRGLSNVFQVADIQCSTSLESGNRTLLSKVVGLYQKLLSNNSKYIRENDIISNVSNGPYIFQLLNEKLAYDSKLYMYELNNKDVIHQISYEVYDPLLGGGNFTLLTGGLVMFSPSHLTR</sequence>
<keyword evidence="1" id="KW-0496">Mitochondrion</keyword>
<protein>
    <submittedName>
        <fullName evidence="1">Uncharacterized protein</fullName>
    </submittedName>
</protein>
<dbReference type="AlphaFoldDB" id="A0A7T3V3V9"/>
<dbReference type="EMBL" id="MN635785">
    <property type="protein sequence ID" value="QPZ94328.1"/>
    <property type="molecule type" value="Genomic_DNA"/>
</dbReference>
<gene>
    <name evidence="1" type="primary">ORF155</name>
</gene>
<name>A0A7T3V3V9_9POAL</name>
<proteinExistence type="predicted"/>
<reference evidence="1" key="1">
    <citation type="submission" date="2019-10" db="EMBL/GenBank/DDBJ databases">
        <title>The complete Mitochondrial Genome of Chrysopogon zizanioides.</title>
        <authorList>
            <person name="Yang S."/>
            <person name="Zhang J."/>
            <person name="Liu J."/>
            <person name="Yao L."/>
            <person name="Duan P."/>
            <person name="Chen J."/>
        </authorList>
    </citation>
    <scope>NUCLEOTIDE SEQUENCE</scope>
</reference>
<dbReference type="GeneID" id="65341234"/>